<evidence type="ECO:0000313" key="2">
    <source>
        <dbReference type="EMBL" id="KAH9641939.1"/>
    </source>
</evidence>
<dbReference type="Proteomes" id="UP000814243">
    <property type="component" value="Unassembled WGS sequence"/>
</dbReference>
<name>A0A922MSD0_SPOEX</name>
<sequence>MEVSEDSMKNDLMKDYVAKLKNIFRILETTGYCRFVIRNDKMVERNQGTMFYNICVLLCANASAAYLLWFSNPTEQYLSLVEYIAIIYFTVFANLLMSNITFGDNYIGLDLMHNNVNIDTLLGVEETGFMRDVSLKLYIIILIVIGFTQVTVVAYMYYVFHVSIAIHVVGSIYFLWLFFAYDEFCFFIYLNSFIAMRIRYLNIALIKFTKINKEYIPKQTIFDALFWKDEYDDRITFHERSDTKNFSVALKMLFAQLRRIEDCYSFVLVLGAVTIAVGSLVAVQTFIMYIQTSETMIIRATAMLGWSVASWFHLLTTSMQTDLFFKEIEQMKLICAYVQLKPSSSAEILKLTKEILKTLEVRDAHVSVYGMFSFNTGLVLKIAASTFVYITVQLQLAFPNLKEVHKTVNVTLPPAEFDFDPRKVKEFWFL</sequence>
<keyword evidence="1" id="KW-1133">Transmembrane helix</keyword>
<keyword evidence="1" id="KW-0812">Transmembrane</keyword>
<feature type="transmembrane region" description="Helical" evidence="1">
    <location>
        <begin position="51"/>
        <end position="71"/>
    </location>
</feature>
<feature type="transmembrane region" description="Helical" evidence="1">
    <location>
        <begin position="164"/>
        <end position="190"/>
    </location>
</feature>
<evidence type="ECO:0008006" key="4">
    <source>
        <dbReference type="Google" id="ProtNLM"/>
    </source>
</evidence>
<reference evidence="2" key="1">
    <citation type="journal article" date="2021" name="G3 (Bethesda)">
        <title>Genome and transcriptome analysis of the beet armyworm Spodoptera exigua reveals targets for pest control. .</title>
        <authorList>
            <person name="Simon S."/>
            <person name="Breeschoten T."/>
            <person name="Jansen H.J."/>
            <person name="Dirks R.P."/>
            <person name="Schranz M.E."/>
            <person name="Ros V.I.D."/>
        </authorList>
    </citation>
    <scope>NUCLEOTIDE SEQUENCE</scope>
    <source>
        <strain evidence="2">TB_SE_WUR_2020</strain>
    </source>
</reference>
<dbReference type="EMBL" id="JACEFF010000210">
    <property type="protein sequence ID" value="KAH9641939.1"/>
    <property type="molecule type" value="Genomic_DNA"/>
</dbReference>
<comment type="caution">
    <text evidence="2">The sequence shown here is derived from an EMBL/GenBank/DDBJ whole genome shotgun (WGS) entry which is preliminary data.</text>
</comment>
<evidence type="ECO:0000313" key="3">
    <source>
        <dbReference type="Proteomes" id="UP000814243"/>
    </source>
</evidence>
<feature type="transmembrane region" description="Helical" evidence="1">
    <location>
        <begin position="296"/>
        <end position="316"/>
    </location>
</feature>
<dbReference type="AlphaFoldDB" id="A0A922MSD0"/>
<protein>
    <recommendedName>
        <fullName evidence="4">Gustatory receptor</fullName>
    </recommendedName>
</protein>
<feature type="transmembrane region" description="Helical" evidence="1">
    <location>
        <begin position="266"/>
        <end position="290"/>
    </location>
</feature>
<evidence type="ECO:0000256" key="1">
    <source>
        <dbReference type="SAM" id="Phobius"/>
    </source>
</evidence>
<feature type="transmembrane region" description="Helical" evidence="1">
    <location>
        <begin position="137"/>
        <end position="158"/>
    </location>
</feature>
<gene>
    <name evidence="2" type="ORF">HF086_011689</name>
</gene>
<keyword evidence="1" id="KW-0472">Membrane</keyword>
<organism evidence="2 3">
    <name type="scientific">Spodoptera exigua</name>
    <name type="common">Beet armyworm</name>
    <name type="synonym">Noctua fulgens</name>
    <dbReference type="NCBI Taxonomy" id="7107"/>
    <lineage>
        <taxon>Eukaryota</taxon>
        <taxon>Metazoa</taxon>
        <taxon>Ecdysozoa</taxon>
        <taxon>Arthropoda</taxon>
        <taxon>Hexapoda</taxon>
        <taxon>Insecta</taxon>
        <taxon>Pterygota</taxon>
        <taxon>Neoptera</taxon>
        <taxon>Endopterygota</taxon>
        <taxon>Lepidoptera</taxon>
        <taxon>Glossata</taxon>
        <taxon>Ditrysia</taxon>
        <taxon>Noctuoidea</taxon>
        <taxon>Noctuidae</taxon>
        <taxon>Amphipyrinae</taxon>
        <taxon>Spodoptera</taxon>
    </lineage>
</organism>
<proteinExistence type="predicted"/>
<accession>A0A922MSD0</accession>
<feature type="transmembrane region" description="Helical" evidence="1">
    <location>
        <begin position="77"/>
        <end position="97"/>
    </location>
</feature>